<dbReference type="EC" id="2.7.1.167" evidence="11"/>
<feature type="region of interest" description="Cytidylyltransferase" evidence="11">
    <location>
        <begin position="355"/>
        <end position="491"/>
    </location>
</feature>
<dbReference type="FunFam" id="3.40.1190.20:FF:000002">
    <property type="entry name" value="Bifunctional protein HldE"/>
    <property type="match status" value="1"/>
</dbReference>
<evidence type="ECO:0000256" key="3">
    <source>
        <dbReference type="ARBA" id="ARBA00022679"/>
    </source>
</evidence>
<dbReference type="HAMAP" id="MF_01603">
    <property type="entry name" value="HldE"/>
    <property type="match status" value="1"/>
</dbReference>
<dbReference type="NCBIfam" id="TIGR02198">
    <property type="entry name" value="rfaE_dom_I"/>
    <property type="match status" value="1"/>
</dbReference>
<feature type="domain" description="Cytidyltransferase-like" evidence="13">
    <location>
        <begin position="356"/>
        <end position="450"/>
    </location>
</feature>
<dbReference type="AlphaFoldDB" id="A0A846MUK3"/>
<dbReference type="SUPFAM" id="SSF52374">
    <property type="entry name" value="Nucleotidylyl transferase"/>
    <property type="match status" value="1"/>
</dbReference>
<evidence type="ECO:0000256" key="11">
    <source>
        <dbReference type="HAMAP-Rule" id="MF_01603"/>
    </source>
</evidence>
<evidence type="ECO:0000256" key="7">
    <source>
        <dbReference type="ARBA" id="ARBA00022840"/>
    </source>
</evidence>
<evidence type="ECO:0000256" key="4">
    <source>
        <dbReference type="ARBA" id="ARBA00022695"/>
    </source>
</evidence>
<keyword evidence="15" id="KW-1185">Reference proteome</keyword>
<comment type="pathway">
    <text evidence="11">Nucleotide-sugar biosynthesis; ADP-L-glycero-beta-D-manno-heptose biosynthesis; ADP-L-glycero-beta-D-manno-heptose from D-glycero-beta-D-manno-heptose 7-phosphate: step 1/4.</text>
</comment>
<dbReference type="GO" id="GO:0097171">
    <property type="term" value="P:ADP-L-glycero-beta-D-manno-heptose biosynthetic process"/>
    <property type="evidence" value="ECO:0007669"/>
    <property type="project" value="UniProtKB-UniPathway"/>
</dbReference>
<dbReference type="EMBL" id="JAASRM010000001">
    <property type="protein sequence ID" value="NIK86915.1"/>
    <property type="molecule type" value="Genomic_DNA"/>
</dbReference>
<protein>
    <recommendedName>
        <fullName evidence="11">Bifunctional protein HldE</fullName>
    </recommendedName>
    <domain>
        <recommendedName>
            <fullName evidence="11">D-beta-D-heptose 7-phosphate kinase</fullName>
            <ecNumber evidence="11">2.7.1.167</ecNumber>
        </recommendedName>
        <alternativeName>
            <fullName evidence="11">D-beta-D-heptose 7-phosphotransferase</fullName>
        </alternativeName>
        <alternativeName>
            <fullName evidence="11">D-glycero-beta-D-manno-heptose-7-phosphate kinase</fullName>
        </alternativeName>
    </domain>
    <domain>
        <recommendedName>
            <fullName evidence="11">D-beta-D-heptose 1-phosphate adenylyltransferase</fullName>
            <ecNumber evidence="11">2.7.7.70</ecNumber>
        </recommendedName>
        <alternativeName>
            <fullName evidence="11">D-glycero-beta-D-manno-heptose 1-phosphate adenylyltransferase</fullName>
        </alternativeName>
    </domain>
</protein>
<dbReference type="GO" id="GO:0005524">
    <property type="term" value="F:ATP binding"/>
    <property type="evidence" value="ECO:0007669"/>
    <property type="project" value="UniProtKB-UniRule"/>
</dbReference>
<dbReference type="GO" id="GO:0005829">
    <property type="term" value="C:cytosol"/>
    <property type="evidence" value="ECO:0007669"/>
    <property type="project" value="TreeGrafter"/>
</dbReference>
<keyword evidence="7 11" id="KW-0067">ATP-binding</keyword>
<dbReference type="InterPro" id="IPR014729">
    <property type="entry name" value="Rossmann-like_a/b/a_fold"/>
</dbReference>
<dbReference type="SUPFAM" id="SSF53613">
    <property type="entry name" value="Ribokinase-like"/>
    <property type="match status" value="1"/>
</dbReference>
<gene>
    <name evidence="11" type="primary">hldE</name>
    <name evidence="14" type="ORF">FHS83_000233</name>
</gene>
<evidence type="ECO:0000259" key="13">
    <source>
        <dbReference type="Pfam" id="PF01467"/>
    </source>
</evidence>
<feature type="active site" evidence="11">
    <location>
        <position position="273"/>
    </location>
</feature>
<dbReference type="GO" id="GO:0033785">
    <property type="term" value="F:heptose 7-phosphate kinase activity"/>
    <property type="evidence" value="ECO:0007669"/>
    <property type="project" value="UniProtKB-UniRule"/>
</dbReference>
<evidence type="ECO:0000256" key="5">
    <source>
        <dbReference type="ARBA" id="ARBA00022741"/>
    </source>
</evidence>
<keyword evidence="5 11" id="KW-0547">Nucleotide-binding</keyword>
<comment type="catalytic activity">
    <reaction evidence="11">
        <text>D-glycero-beta-D-manno-heptose 7-phosphate + ATP = D-glycero-beta-D-manno-heptose 1,7-bisphosphate + ADP + H(+)</text>
        <dbReference type="Rhea" id="RHEA:27473"/>
        <dbReference type="ChEBI" id="CHEBI:15378"/>
        <dbReference type="ChEBI" id="CHEBI:30616"/>
        <dbReference type="ChEBI" id="CHEBI:60204"/>
        <dbReference type="ChEBI" id="CHEBI:60208"/>
        <dbReference type="ChEBI" id="CHEBI:456216"/>
        <dbReference type="EC" id="2.7.1.167"/>
    </reaction>
</comment>
<proteinExistence type="inferred from homology"/>
<comment type="similarity">
    <text evidence="11">In the C-terminal section; belongs to the cytidylyltransferase family.</text>
</comment>
<comment type="similarity">
    <text evidence="11">In the N-terminal section; belongs to the carbohydrate kinase PfkB family.</text>
</comment>
<evidence type="ECO:0000256" key="2">
    <source>
        <dbReference type="ARBA" id="ARBA00003753"/>
    </source>
</evidence>
<dbReference type="Proteomes" id="UP000570514">
    <property type="component" value="Unassembled WGS sequence"/>
</dbReference>
<evidence type="ECO:0000313" key="15">
    <source>
        <dbReference type="Proteomes" id="UP000570514"/>
    </source>
</evidence>
<dbReference type="RefSeq" id="WP_167080037.1">
    <property type="nucleotide sequence ID" value="NZ_BAAADC010000001.1"/>
</dbReference>
<dbReference type="EC" id="2.7.7.70" evidence="11"/>
<dbReference type="InterPro" id="IPR029056">
    <property type="entry name" value="Ribokinase-like"/>
</dbReference>
<comment type="caution">
    <text evidence="14">The sequence shown here is derived from an EMBL/GenBank/DDBJ whole genome shotgun (WGS) entry which is preliminary data.</text>
</comment>
<comment type="pathway">
    <text evidence="11">Nucleotide-sugar biosynthesis; ADP-L-glycero-beta-D-manno-heptose biosynthesis; ADP-L-glycero-beta-D-manno-heptose from D-glycero-beta-D-manno-heptose 7-phosphate: step 3/4.</text>
</comment>
<name>A0A846MUK3_9PROT</name>
<dbReference type="Pfam" id="PF01467">
    <property type="entry name" value="CTP_transf_like"/>
    <property type="match status" value="1"/>
</dbReference>
<dbReference type="NCBIfam" id="TIGR02199">
    <property type="entry name" value="rfaE_dom_II"/>
    <property type="match status" value="1"/>
</dbReference>
<dbReference type="GO" id="GO:0016773">
    <property type="term" value="F:phosphotransferase activity, alcohol group as acceptor"/>
    <property type="evidence" value="ECO:0007669"/>
    <property type="project" value="InterPro"/>
</dbReference>
<dbReference type="InterPro" id="IPR004821">
    <property type="entry name" value="Cyt_trans-like"/>
</dbReference>
<dbReference type="Pfam" id="PF00294">
    <property type="entry name" value="PfkB"/>
    <property type="match status" value="1"/>
</dbReference>
<dbReference type="NCBIfam" id="TIGR00125">
    <property type="entry name" value="cyt_tran_rel"/>
    <property type="match status" value="1"/>
</dbReference>
<evidence type="ECO:0000256" key="1">
    <source>
        <dbReference type="ARBA" id="ARBA00002319"/>
    </source>
</evidence>
<keyword evidence="4 11" id="KW-0548">Nucleotidyltransferase</keyword>
<comment type="function">
    <text evidence="2 11">Catalyzes the ADP transfer from ATP to D-glycero-beta-D-manno-heptose 1-phosphate, yielding ADP-D-glycero-beta-D-manno-heptose.</text>
</comment>
<feature type="binding site" evidence="11">
    <location>
        <begin position="203"/>
        <end position="206"/>
    </location>
    <ligand>
        <name>ATP</name>
        <dbReference type="ChEBI" id="CHEBI:30616"/>
    </ligand>
</feature>
<keyword evidence="3 11" id="KW-0808">Transferase</keyword>
<dbReference type="InterPro" id="IPR023030">
    <property type="entry name" value="Bifunc_HldE"/>
</dbReference>
<keyword evidence="9 11" id="KW-0119">Carbohydrate metabolism</keyword>
<evidence type="ECO:0000256" key="8">
    <source>
        <dbReference type="ARBA" id="ARBA00023268"/>
    </source>
</evidence>
<feature type="domain" description="Carbohydrate kinase PfkB" evidence="12">
    <location>
        <begin position="20"/>
        <end position="311"/>
    </location>
</feature>
<evidence type="ECO:0000256" key="6">
    <source>
        <dbReference type="ARBA" id="ARBA00022777"/>
    </source>
</evidence>
<dbReference type="CDD" id="cd01172">
    <property type="entry name" value="RfaE_like"/>
    <property type="match status" value="1"/>
</dbReference>
<comment type="subunit">
    <text evidence="11">Homodimer.</text>
</comment>
<evidence type="ECO:0000256" key="10">
    <source>
        <dbReference type="ARBA" id="ARBA00047428"/>
    </source>
</evidence>
<accession>A0A846MUK3</accession>
<reference evidence="14 15" key="1">
    <citation type="submission" date="2020-03" db="EMBL/GenBank/DDBJ databases">
        <title>Genomic Encyclopedia of Type Strains, Phase IV (KMG-IV): sequencing the most valuable type-strain genomes for metagenomic binning, comparative biology and taxonomic classification.</title>
        <authorList>
            <person name="Goeker M."/>
        </authorList>
    </citation>
    <scope>NUCLEOTIDE SEQUENCE [LARGE SCALE GENOMIC DNA]</scope>
    <source>
        <strain evidence="14 15">DSM 19867</strain>
    </source>
</reference>
<dbReference type="PANTHER" id="PTHR46969">
    <property type="entry name" value="BIFUNCTIONAL PROTEIN HLDE"/>
    <property type="match status" value="1"/>
</dbReference>
<dbReference type="UniPathway" id="UPA00356">
    <property type="reaction ID" value="UER00437"/>
</dbReference>
<keyword evidence="8 11" id="KW-0511">Multifunctional enzyme</keyword>
<dbReference type="InterPro" id="IPR011913">
    <property type="entry name" value="RfaE_dom_I"/>
</dbReference>
<dbReference type="PANTHER" id="PTHR46969:SF1">
    <property type="entry name" value="BIFUNCTIONAL PROTEIN HLDE"/>
    <property type="match status" value="1"/>
</dbReference>
<dbReference type="InterPro" id="IPR011914">
    <property type="entry name" value="RfaE_dom_II"/>
</dbReference>
<evidence type="ECO:0000259" key="12">
    <source>
        <dbReference type="Pfam" id="PF00294"/>
    </source>
</evidence>
<evidence type="ECO:0000256" key="9">
    <source>
        <dbReference type="ARBA" id="ARBA00023277"/>
    </source>
</evidence>
<evidence type="ECO:0000313" key="14">
    <source>
        <dbReference type="EMBL" id="NIK86915.1"/>
    </source>
</evidence>
<sequence>MLPSNDLLRGAIEAFSRCPIVVVGDVMLDRFIYGSVDRISPEAPVPVLRQSRVVTTPGGAGNVLWNIRALGGQADLVGPVGSDANGAELSHLLKLDEGLPKVSGWPTIVKTRFIAGDQQMLRVDEEKSFCHLAASREQFGDALRHALANAKILILSDYGKGFLDAEFCGMALVMAKEAGAFVIVDPKGRDYARYSGAGIITPNRKELAEASGMPVGDDAQIELAARSLIARFGFGAVLVTRSEEGMSLIPAEGTPAHLPAKAREVFDVSGAGDTVVATLALGLAAGLPPLGAVHLSNVAAGIVVEKVGTAVVHPEELLHALHDVDSTSATAKVLSTSMAADRVKKWRAQGLKVGFANGCFDLLHTGHVRLIEFARSQCDRLVMGLNSDDSVRRLKGPDRPVQGEGVRATVLASLANVDAVVAFDEDTPFELIKALEPDVLVKGADYTVDKVVGADIVLARGGRVALCDLVDGVSTTKTIGRINAQKASGRG</sequence>
<organism evidence="14 15">
    <name type="scientific">Rhizomicrobium palustre</name>
    <dbReference type="NCBI Taxonomy" id="189966"/>
    <lineage>
        <taxon>Bacteria</taxon>
        <taxon>Pseudomonadati</taxon>
        <taxon>Pseudomonadota</taxon>
        <taxon>Alphaproteobacteria</taxon>
        <taxon>Micropepsales</taxon>
        <taxon>Micropepsaceae</taxon>
        <taxon>Rhizomicrobium</taxon>
    </lineage>
</organism>
<keyword evidence="6 11" id="KW-0418">Kinase</keyword>
<dbReference type="Gene3D" id="3.40.1190.20">
    <property type="match status" value="1"/>
</dbReference>
<dbReference type="Gene3D" id="3.40.50.620">
    <property type="entry name" value="HUPs"/>
    <property type="match status" value="1"/>
</dbReference>
<comment type="function">
    <text evidence="1 11">Catalyzes the phosphorylation of D-glycero-D-manno-heptose 7-phosphate at the C-1 position to selectively form D-glycero-beta-D-manno-heptose-1,7-bisphosphate.</text>
</comment>
<comment type="catalytic activity">
    <reaction evidence="10 11">
        <text>D-glycero-beta-D-manno-heptose 1-phosphate + ATP + H(+) = ADP-D-glycero-beta-D-manno-heptose + diphosphate</text>
        <dbReference type="Rhea" id="RHEA:27465"/>
        <dbReference type="ChEBI" id="CHEBI:15378"/>
        <dbReference type="ChEBI" id="CHEBI:30616"/>
        <dbReference type="ChEBI" id="CHEBI:33019"/>
        <dbReference type="ChEBI" id="CHEBI:59967"/>
        <dbReference type="ChEBI" id="CHEBI:61593"/>
        <dbReference type="EC" id="2.7.7.70"/>
    </reaction>
</comment>
<dbReference type="InterPro" id="IPR011611">
    <property type="entry name" value="PfkB_dom"/>
</dbReference>
<feature type="region of interest" description="Ribokinase" evidence="11">
    <location>
        <begin position="1"/>
        <end position="327"/>
    </location>
</feature>
<dbReference type="GO" id="GO:0033786">
    <property type="term" value="F:heptose-1-phosphate adenylyltransferase activity"/>
    <property type="evidence" value="ECO:0007669"/>
    <property type="project" value="UniProtKB-UniRule"/>
</dbReference>